<dbReference type="PANTHER" id="PTHR33776:SF4">
    <property type="entry name" value="ENDONUCLEASE_EXONUCLEASE_PHOSPHATASE DOMAIN-CONTAINING PROTEIN"/>
    <property type="match status" value="1"/>
</dbReference>
<dbReference type="PANTHER" id="PTHR33776">
    <property type="entry name" value="ENDO/EXONUCLEASE/PHOSPHATASE DOMAIN-CONTAINING PROTEIN"/>
    <property type="match status" value="1"/>
</dbReference>
<dbReference type="AlphaFoldDB" id="A0A7D9HB44"/>
<evidence type="ECO:0000313" key="1">
    <source>
        <dbReference type="EMBL" id="CAB3978347.1"/>
    </source>
</evidence>
<keyword evidence="1" id="KW-0808">Transferase</keyword>
<reference evidence="1" key="1">
    <citation type="submission" date="2020-04" db="EMBL/GenBank/DDBJ databases">
        <authorList>
            <person name="Alioto T."/>
            <person name="Alioto T."/>
            <person name="Gomez Garrido J."/>
        </authorList>
    </citation>
    <scope>NUCLEOTIDE SEQUENCE</scope>
    <source>
        <strain evidence="1">A484AB</strain>
    </source>
</reference>
<accession>A0A7D9HB44</accession>
<keyword evidence="1" id="KW-0548">Nucleotidyltransferase</keyword>
<protein>
    <submittedName>
        <fullName evidence="1">RNA-directed DNA polymerase from transposon BS</fullName>
    </submittedName>
</protein>
<keyword evidence="1" id="KW-0695">RNA-directed DNA polymerase</keyword>
<evidence type="ECO:0000313" key="2">
    <source>
        <dbReference type="Proteomes" id="UP001152795"/>
    </source>
</evidence>
<dbReference type="EMBL" id="CACRXK020000106">
    <property type="protein sequence ID" value="CAB3978347.1"/>
    <property type="molecule type" value="Genomic_DNA"/>
</dbReference>
<gene>
    <name evidence="1" type="ORF">PACLA_8A059943</name>
</gene>
<keyword evidence="2" id="KW-1185">Reference proteome</keyword>
<dbReference type="InterPro" id="IPR036691">
    <property type="entry name" value="Endo/exonu/phosph_ase_sf"/>
</dbReference>
<dbReference type="GO" id="GO:0003964">
    <property type="term" value="F:RNA-directed DNA polymerase activity"/>
    <property type="evidence" value="ECO:0007669"/>
    <property type="project" value="UniProtKB-KW"/>
</dbReference>
<organism evidence="1 2">
    <name type="scientific">Paramuricea clavata</name>
    <name type="common">Red gorgonian</name>
    <name type="synonym">Violescent sea-whip</name>
    <dbReference type="NCBI Taxonomy" id="317549"/>
    <lineage>
        <taxon>Eukaryota</taxon>
        <taxon>Metazoa</taxon>
        <taxon>Cnidaria</taxon>
        <taxon>Anthozoa</taxon>
        <taxon>Octocorallia</taxon>
        <taxon>Malacalcyonacea</taxon>
        <taxon>Plexauridae</taxon>
        <taxon>Paramuricea</taxon>
    </lineage>
</organism>
<dbReference type="OrthoDB" id="10068389at2759"/>
<dbReference type="Gene3D" id="3.60.10.10">
    <property type="entry name" value="Endonuclease/exonuclease/phosphatase"/>
    <property type="match status" value="1"/>
</dbReference>
<comment type="caution">
    <text evidence="1">The sequence shown here is derived from an EMBL/GenBank/DDBJ whole genome shotgun (WGS) entry which is preliminary data.</text>
</comment>
<proteinExistence type="predicted"/>
<sequence length="261" mass="30444">MQHQYLDILVLNKTRLDETISNSEISIDKYTFVRNDRTRHRGGVAMYIRNSIHFNLRNYLHDEALEFLCVEISKPKVKLFLISTWYRPPNSCKDLFDKLQVILDKIEFLGIENNIICDLNCNMSASIAHNNTKHLLELSESYQYTQLIKESTRVTNSSSTLIDFFLTNEPNNFTSAGVIVLGISDHNLIYAIRKHSGVKSKPITIKSRSYKNFDETSFKHDIDAIPWQYIVSLDDPINAWQIWKNYFLMLLISKLQSNKEE</sequence>
<dbReference type="Proteomes" id="UP001152795">
    <property type="component" value="Unassembled WGS sequence"/>
</dbReference>
<name>A0A7D9HB44_PARCT</name>
<dbReference type="SUPFAM" id="SSF56219">
    <property type="entry name" value="DNase I-like"/>
    <property type="match status" value="1"/>
</dbReference>